<evidence type="ECO:0000313" key="3">
    <source>
        <dbReference type="EMBL" id="MDG5978132.1"/>
    </source>
</evidence>
<reference evidence="3" key="1">
    <citation type="submission" date="2013-01" db="EMBL/GenBank/DDBJ databases">
        <title>Genome draft of Hydrogenophaga taeniospiralis 2K1.</title>
        <authorList>
            <person name="Gomila M."/>
            <person name="Lalucat J."/>
        </authorList>
    </citation>
    <scope>NUCLEOTIDE SEQUENCE</scope>
    <source>
        <strain evidence="3">CCUG 15921</strain>
    </source>
</reference>
<name>A0A9X4NVL6_9BURK</name>
<organism evidence="3 4">
    <name type="scientific">Hydrogenophaga taeniospiralis CCUG 15921</name>
    <dbReference type="NCBI Taxonomy" id="1281780"/>
    <lineage>
        <taxon>Bacteria</taxon>
        <taxon>Pseudomonadati</taxon>
        <taxon>Pseudomonadota</taxon>
        <taxon>Betaproteobacteria</taxon>
        <taxon>Burkholderiales</taxon>
        <taxon>Comamonadaceae</taxon>
        <taxon>Hydrogenophaga</taxon>
    </lineage>
</organism>
<feature type="chain" id="PRO_5040735866" description="Plastocyanin-like domain-containing protein" evidence="2">
    <location>
        <begin position="30"/>
        <end position="441"/>
    </location>
</feature>
<dbReference type="RefSeq" id="WP_068174552.1">
    <property type="nucleotide sequence ID" value="NZ_AOGK01000031.1"/>
</dbReference>
<keyword evidence="2" id="KW-0732">Signal</keyword>
<dbReference type="AlphaFoldDB" id="A0A9X4NVL6"/>
<sequence length="441" mass="46173">MNRPSNPARRLAACSAGLATALAAPFALAQTAPTQLWVDVSTSTFAGMPEFMQSGGGFLGGLMGKVTGSSAALRQYGHASGRFIQQGTDQSRMGGGMPPTRVVDVALLNPRRPGVEAALAIPPGMRMGEALPLVPPNPGEREAGEAEVGKPPEIKGRILVYWGCSPTVRPGQPRIANLGGDPAKWGQVLAGRHAPERSARVGAQHALYPNEKNQVNPSADSSLQGEHRVQGEGVPESMGFTLGPNQDLMPSIQLQSQGAVTDSIQLSWQPVERAHAYHLHAMGMVGDDMVLWSSSEIADAGLGLFDYLGESTTAKWVRDKLLLPASAAECAVPKGIFAGDGAGRPGEAGAAMLRMIAYGPESHFSHPARPAKPPAGWKPEWTVRVRTKSQTMAMLGVDMAGMAAGQQAPGGNDSEGDEAASQRPEPQAPGAINILRGLFGR</sequence>
<dbReference type="Proteomes" id="UP001152876">
    <property type="component" value="Unassembled WGS sequence"/>
</dbReference>
<feature type="signal peptide" evidence="2">
    <location>
        <begin position="1"/>
        <end position="29"/>
    </location>
</feature>
<evidence type="ECO:0000313" key="4">
    <source>
        <dbReference type="Proteomes" id="UP001152876"/>
    </source>
</evidence>
<keyword evidence="4" id="KW-1185">Reference proteome</keyword>
<feature type="region of interest" description="Disordered" evidence="1">
    <location>
        <begin position="403"/>
        <end position="432"/>
    </location>
</feature>
<comment type="caution">
    <text evidence="3">The sequence shown here is derived from an EMBL/GenBank/DDBJ whole genome shotgun (WGS) entry which is preliminary data.</text>
</comment>
<gene>
    <name evidence="3" type="ORF">H010_22959</name>
</gene>
<protein>
    <recommendedName>
        <fullName evidence="5">Plastocyanin-like domain-containing protein</fullName>
    </recommendedName>
</protein>
<accession>A0A9X4NVL6</accession>
<dbReference type="OrthoDB" id="5971789at2"/>
<proteinExistence type="predicted"/>
<dbReference type="EMBL" id="AOGK01000031">
    <property type="protein sequence ID" value="MDG5978132.1"/>
    <property type="molecule type" value="Genomic_DNA"/>
</dbReference>
<evidence type="ECO:0008006" key="5">
    <source>
        <dbReference type="Google" id="ProtNLM"/>
    </source>
</evidence>
<evidence type="ECO:0000256" key="2">
    <source>
        <dbReference type="SAM" id="SignalP"/>
    </source>
</evidence>
<evidence type="ECO:0000256" key="1">
    <source>
        <dbReference type="SAM" id="MobiDB-lite"/>
    </source>
</evidence>